<dbReference type="KEGG" id="ssan:NX02_09690"/>
<accession>W0ABG8</accession>
<dbReference type="AlphaFoldDB" id="W0ABG8"/>
<organism evidence="1 2">
    <name type="scientific">Sphingomonas sanxanigenens DSM 19645 = NX02</name>
    <dbReference type="NCBI Taxonomy" id="1123269"/>
    <lineage>
        <taxon>Bacteria</taxon>
        <taxon>Pseudomonadati</taxon>
        <taxon>Pseudomonadota</taxon>
        <taxon>Alphaproteobacteria</taxon>
        <taxon>Sphingomonadales</taxon>
        <taxon>Sphingomonadaceae</taxon>
        <taxon>Sphingomonas</taxon>
    </lineage>
</organism>
<gene>
    <name evidence="1" type="ORF">NX02_09690</name>
</gene>
<dbReference type="Proteomes" id="UP000018851">
    <property type="component" value="Chromosome"/>
</dbReference>
<dbReference type="EMBL" id="CP006644">
    <property type="protein sequence ID" value="AHE53658.1"/>
    <property type="molecule type" value="Genomic_DNA"/>
</dbReference>
<sequence length="47" mass="5246">MRSAQFGQAKFFAKVPFGAFQLFLDGALVNAEFERNFDLAFFIPPSG</sequence>
<evidence type="ECO:0000313" key="1">
    <source>
        <dbReference type="EMBL" id="AHE53658.1"/>
    </source>
</evidence>
<dbReference type="HOGENOM" id="CLU_3173331_0_0_5"/>
<keyword evidence="2" id="KW-1185">Reference proteome</keyword>
<proteinExistence type="predicted"/>
<evidence type="ECO:0000313" key="2">
    <source>
        <dbReference type="Proteomes" id="UP000018851"/>
    </source>
</evidence>
<reference evidence="1 2" key="1">
    <citation type="submission" date="2013-07" db="EMBL/GenBank/DDBJ databases">
        <title>Completed genome of Sphingomonas sanxanigenens NX02.</title>
        <authorList>
            <person name="Ma T."/>
            <person name="Huang H."/>
            <person name="Wu M."/>
            <person name="Li X."/>
            <person name="Li G."/>
        </authorList>
    </citation>
    <scope>NUCLEOTIDE SEQUENCE [LARGE SCALE GENOMIC DNA]</scope>
    <source>
        <strain evidence="1 2">NX02</strain>
    </source>
</reference>
<name>W0ABG8_9SPHN</name>
<protein>
    <submittedName>
        <fullName evidence="1">Uncharacterized protein</fullName>
    </submittedName>
</protein>